<dbReference type="OrthoDB" id="793362at2"/>
<gene>
    <name evidence="2" type="ORF">ERX46_02355</name>
</gene>
<dbReference type="Proteomes" id="UP000293952">
    <property type="component" value="Unassembled WGS sequence"/>
</dbReference>
<evidence type="ECO:0000313" key="3">
    <source>
        <dbReference type="Proteomes" id="UP000293952"/>
    </source>
</evidence>
<reference evidence="2 3" key="1">
    <citation type="submission" date="2019-02" db="EMBL/GenBank/DDBJ databases">
        <title>Genome sequence of the sea-ice species Brumimicrobium glaciale.</title>
        <authorList>
            <person name="Bowman J.P."/>
        </authorList>
    </citation>
    <scope>NUCLEOTIDE SEQUENCE [LARGE SCALE GENOMIC DNA]</scope>
    <source>
        <strain evidence="2 3">IC156</strain>
    </source>
</reference>
<feature type="transmembrane region" description="Helical" evidence="1">
    <location>
        <begin position="84"/>
        <end position="102"/>
    </location>
</feature>
<comment type="caution">
    <text evidence="2">The sequence shown here is derived from an EMBL/GenBank/DDBJ whole genome shotgun (WGS) entry which is preliminary data.</text>
</comment>
<dbReference type="AlphaFoldDB" id="A0A4Q4KR22"/>
<dbReference type="EMBL" id="SETE01000001">
    <property type="protein sequence ID" value="RYM35857.1"/>
    <property type="molecule type" value="Genomic_DNA"/>
</dbReference>
<accession>A0A4Q4KR22</accession>
<organism evidence="2 3">
    <name type="scientific">Brumimicrobium glaciale</name>
    <dbReference type="NCBI Taxonomy" id="200475"/>
    <lineage>
        <taxon>Bacteria</taxon>
        <taxon>Pseudomonadati</taxon>
        <taxon>Bacteroidota</taxon>
        <taxon>Flavobacteriia</taxon>
        <taxon>Flavobacteriales</taxon>
        <taxon>Crocinitomicaceae</taxon>
        <taxon>Brumimicrobium</taxon>
    </lineage>
</organism>
<keyword evidence="3" id="KW-1185">Reference proteome</keyword>
<keyword evidence="1" id="KW-0812">Transmembrane</keyword>
<keyword evidence="1" id="KW-1133">Transmembrane helix</keyword>
<proteinExistence type="predicted"/>
<feature type="transmembrane region" description="Helical" evidence="1">
    <location>
        <begin position="215"/>
        <end position="234"/>
    </location>
</feature>
<evidence type="ECO:0000256" key="1">
    <source>
        <dbReference type="SAM" id="Phobius"/>
    </source>
</evidence>
<feature type="transmembrane region" description="Helical" evidence="1">
    <location>
        <begin position="141"/>
        <end position="160"/>
    </location>
</feature>
<feature type="transmembrane region" description="Helical" evidence="1">
    <location>
        <begin position="166"/>
        <end position="188"/>
    </location>
</feature>
<feature type="transmembrane region" description="Helical" evidence="1">
    <location>
        <begin position="272"/>
        <end position="293"/>
    </location>
</feature>
<feature type="transmembrane region" description="Helical" evidence="1">
    <location>
        <begin position="21"/>
        <end position="41"/>
    </location>
</feature>
<protein>
    <submittedName>
        <fullName evidence="2">ABC transporter permease</fullName>
    </submittedName>
</protein>
<keyword evidence="1" id="KW-0472">Membrane</keyword>
<sequence>MKAYFKLQFSLFNRKIDEIGLSPILGYGLTFLIFYGISFTLFSLTEFAEYIYCLIAIALISKLSESGRNDFLKTVFSTNDYRKLRSIENLLVGLPFVLFLLFENSFLLVLILIPLSTFLSIFNFSNSFNYTIPTPFGRKPFEFLVGFRKTFLMFPLAYFITYQSILAGNFNLGIFSMLLITIVVLTYYSKPENEIYVWNFSLSSKGFLMNKIRTGILFLTLLISPIIISLIVFFPEEIKISLVFLMLSYLYLIAMILAKYSVFPNEMNLPEGILLFASVFFPPLLLIVIPIFYSKSITQLNFILDNDSH</sequence>
<evidence type="ECO:0000313" key="2">
    <source>
        <dbReference type="EMBL" id="RYM35857.1"/>
    </source>
</evidence>
<name>A0A4Q4KR22_9FLAO</name>
<dbReference type="RefSeq" id="WP_130092223.1">
    <property type="nucleotide sequence ID" value="NZ_SETE01000001.1"/>
</dbReference>
<feature type="transmembrane region" description="Helical" evidence="1">
    <location>
        <begin position="47"/>
        <end position="63"/>
    </location>
</feature>
<feature type="transmembrane region" description="Helical" evidence="1">
    <location>
        <begin position="240"/>
        <end position="260"/>
    </location>
</feature>